<keyword evidence="2" id="KW-0597">Phosphoprotein</keyword>
<gene>
    <name evidence="10" type="ORF">HOLleu_38878</name>
</gene>
<keyword evidence="11" id="KW-1185">Reference proteome</keyword>
<feature type="transmembrane region" description="Helical" evidence="8">
    <location>
        <begin position="88"/>
        <end position="108"/>
    </location>
</feature>
<evidence type="ECO:0000256" key="5">
    <source>
        <dbReference type="ARBA" id="ARBA00022989"/>
    </source>
</evidence>
<name>A0A9Q1BBB1_HOLLE</name>
<dbReference type="Proteomes" id="UP001152320">
    <property type="component" value="Chromosome 21"/>
</dbReference>
<accession>A0A9Q1BBB1</accession>
<dbReference type="EMBL" id="JAIZAY010000021">
    <property type="protein sequence ID" value="KAJ8021621.1"/>
    <property type="molecule type" value="Genomic_DNA"/>
</dbReference>
<dbReference type="Pfam" id="PF25987">
    <property type="entry name" value="PRRT3"/>
    <property type="match status" value="1"/>
</dbReference>
<proteinExistence type="predicted"/>
<feature type="transmembrane region" description="Helical" evidence="8">
    <location>
        <begin position="188"/>
        <end position="211"/>
    </location>
</feature>
<keyword evidence="6 8" id="KW-0472">Membrane</keyword>
<evidence type="ECO:0000313" key="10">
    <source>
        <dbReference type="EMBL" id="KAJ8021621.1"/>
    </source>
</evidence>
<keyword evidence="4" id="KW-0732">Signal</keyword>
<feature type="transmembrane region" description="Helical" evidence="8">
    <location>
        <begin position="160"/>
        <end position="182"/>
    </location>
</feature>
<feature type="domain" description="Proline-rich transmembrane protein 3/4" evidence="9">
    <location>
        <begin position="55"/>
        <end position="229"/>
    </location>
</feature>
<evidence type="ECO:0000256" key="8">
    <source>
        <dbReference type="SAM" id="Phobius"/>
    </source>
</evidence>
<feature type="transmembrane region" description="Helical" evidence="8">
    <location>
        <begin position="128"/>
        <end position="148"/>
    </location>
</feature>
<comment type="subcellular location">
    <subcellularLocation>
        <location evidence="1">Membrane</location>
        <topology evidence="1">Multi-pass membrane protein</topology>
    </subcellularLocation>
</comment>
<dbReference type="InterPro" id="IPR059081">
    <property type="entry name" value="PRRT3-4"/>
</dbReference>
<dbReference type="InterPro" id="IPR052836">
    <property type="entry name" value="PRRT_domain-containing"/>
</dbReference>
<comment type="caution">
    <text evidence="10">The sequence shown here is derived from an EMBL/GenBank/DDBJ whole genome shotgun (WGS) entry which is preliminary data.</text>
</comment>
<dbReference type="PANTHER" id="PTHR35578">
    <property type="entry name" value="PROLINE-RICH TRANSMEMBRANE PROTEIN 4-RELATED"/>
    <property type="match status" value="1"/>
</dbReference>
<evidence type="ECO:0000256" key="3">
    <source>
        <dbReference type="ARBA" id="ARBA00022692"/>
    </source>
</evidence>
<evidence type="ECO:0000256" key="6">
    <source>
        <dbReference type="ARBA" id="ARBA00023136"/>
    </source>
</evidence>
<keyword evidence="3 8" id="KW-0812">Transmembrane</keyword>
<dbReference type="AlphaFoldDB" id="A0A9Q1BBB1"/>
<evidence type="ECO:0000256" key="4">
    <source>
        <dbReference type="ARBA" id="ARBA00022729"/>
    </source>
</evidence>
<evidence type="ECO:0000256" key="2">
    <source>
        <dbReference type="ARBA" id="ARBA00022553"/>
    </source>
</evidence>
<organism evidence="10 11">
    <name type="scientific">Holothuria leucospilota</name>
    <name type="common">Black long sea cucumber</name>
    <name type="synonym">Mertensiothuria leucospilota</name>
    <dbReference type="NCBI Taxonomy" id="206669"/>
    <lineage>
        <taxon>Eukaryota</taxon>
        <taxon>Metazoa</taxon>
        <taxon>Echinodermata</taxon>
        <taxon>Eleutherozoa</taxon>
        <taxon>Echinozoa</taxon>
        <taxon>Holothuroidea</taxon>
        <taxon>Aspidochirotacea</taxon>
        <taxon>Aspidochirotida</taxon>
        <taxon>Holothuriidae</taxon>
        <taxon>Holothuria</taxon>
    </lineage>
</organism>
<feature type="transmembrane region" description="Helical" evidence="8">
    <location>
        <begin position="517"/>
        <end position="541"/>
    </location>
</feature>
<reference evidence="10" key="1">
    <citation type="submission" date="2021-10" db="EMBL/GenBank/DDBJ databases">
        <title>Tropical sea cucumber genome reveals ecological adaptation and Cuvierian tubules defense mechanism.</title>
        <authorList>
            <person name="Chen T."/>
        </authorList>
    </citation>
    <scope>NUCLEOTIDE SEQUENCE</scope>
    <source>
        <strain evidence="10">Nanhai2018</strain>
        <tissue evidence="10">Muscle</tissue>
    </source>
</reference>
<evidence type="ECO:0000259" key="9">
    <source>
        <dbReference type="Pfam" id="PF25987"/>
    </source>
</evidence>
<feature type="region of interest" description="Disordered" evidence="7">
    <location>
        <begin position="427"/>
        <end position="463"/>
    </location>
</feature>
<dbReference type="PANTHER" id="PTHR35578:SF6">
    <property type="entry name" value="PROLINE-RICH TRANSMEMBRANE PROTEIN 4"/>
    <property type="match status" value="1"/>
</dbReference>
<feature type="compositionally biased region" description="Low complexity" evidence="7">
    <location>
        <begin position="232"/>
        <end position="248"/>
    </location>
</feature>
<protein>
    <recommendedName>
        <fullName evidence="9">Proline-rich transmembrane protein 3/4 domain-containing protein</fullName>
    </recommendedName>
</protein>
<sequence>MFYENSSSTMAENRTKTMQTTSVQPIQEHHSPPKCIVDVAAHKEDDSVFEIFLYMHGFGLGTLYICLAIFVLVMFYKLWFTLKRRSPFIVVIDILILCFAIFRVIFILTKGHILDTTFGFFVQLIGDLSIPALTSAYALTVWVMFEVANIQMSRRLHNKAFLAIVIVSHFIFIVVVDIVIGLNKGRCLLLLICQIFNVLWGLILTVLFIIATIKFYKIRRHHESIFRPAAHSTPKPKSPTRSSASVSWSTSRVRSTEIISPRKIDFRSRLSLPNLPIFSFNKNVSAFWVEAGSESTTSADVHDGAFHSTPMVSHVSQVENNETVPEFQMDRDKCGNDYDLDFLKRDVRSHLNESNTADIVTNVENQINEVEISASDTTAKGVTAKVDSGSKVNQFQVKGEGLPQSNGNAGGMKCDCDADGKQGTFLEKGETEKTKNALPKPSRSDKGTITRGISEEMPKTDGNCYITTNSDDLAPEIAVVSRSPREQTRSLNGIRRTSVRPRFVSTRRKNPTRKLETVGILSAILGAAQVLLGVIGTGYIYNPWLIGTGIEPNPLVWLVFITILRDTRVSVWTCPDILSMAEKRSKNDAQHLKKIAAVCR</sequence>
<feature type="transmembrane region" description="Helical" evidence="8">
    <location>
        <begin position="51"/>
        <end position="76"/>
    </location>
</feature>
<feature type="region of interest" description="Disordered" evidence="7">
    <location>
        <begin position="229"/>
        <end position="248"/>
    </location>
</feature>
<evidence type="ECO:0000313" key="11">
    <source>
        <dbReference type="Proteomes" id="UP001152320"/>
    </source>
</evidence>
<feature type="compositionally biased region" description="Basic and acidic residues" evidence="7">
    <location>
        <begin position="442"/>
        <end position="459"/>
    </location>
</feature>
<evidence type="ECO:0000256" key="1">
    <source>
        <dbReference type="ARBA" id="ARBA00004141"/>
    </source>
</evidence>
<dbReference type="OrthoDB" id="10066605at2759"/>
<keyword evidence="5 8" id="KW-1133">Transmembrane helix</keyword>
<evidence type="ECO:0000256" key="7">
    <source>
        <dbReference type="SAM" id="MobiDB-lite"/>
    </source>
</evidence>